<dbReference type="EMBL" id="QJTE01000003">
    <property type="protein sequence ID" value="PYE83870.1"/>
    <property type="molecule type" value="Genomic_DNA"/>
</dbReference>
<protein>
    <submittedName>
        <fullName evidence="1">Uncharacterized protein</fullName>
    </submittedName>
</protein>
<evidence type="ECO:0000313" key="2">
    <source>
        <dbReference type="Proteomes" id="UP000248311"/>
    </source>
</evidence>
<evidence type="ECO:0000313" key="1">
    <source>
        <dbReference type="EMBL" id="PYE83870.1"/>
    </source>
</evidence>
<dbReference type="RefSeq" id="WP_110814422.1">
    <property type="nucleotide sequence ID" value="NZ_QJTE01000003.1"/>
</dbReference>
<dbReference type="Proteomes" id="UP000248311">
    <property type="component" value="Unassembled WGS sequence"/>
</dbReference>
<name>A0A318SPS1_9RHOB</name>
<accession>A0A318SPS1</accession>
<proteinExistence type="predicted"/>
<reference evidence="1 2" key="1">
    <citation type="submission" date="2018-06" db="EMBL/GenBank/DDBJ databases">
        <title>Genomic Encyclopedia of Type Strains, Phase III (KMG-III): the genomes of soil and plant-associated and newly described type strains.</title>
        <authorList>
            <person name="Whitman W."/>
        </authorList>
    </citation>
    <scope>NUCLEOTIDE SEQUENCE [LARGE SCALE GENOMIC DNA]</scope>
    <source>
        <strain evidence="1 2">CECT 9025</strain>
    </source>
</reference>
<organism evidence="1 2">
    <name type="scientific">Pseudoroseicyclus aestuarii</name>
    <dbReference type="NCBI Taxonomy" id="1795041"/>
    <lineage>
        <taxon>Bacteria</taxon>
        <taxon>Pseudomonadati</taxon>
        <taxon>Pseudomonadota</taxon>
        <taxon>Alphaproteobacteria</taxon>
        <taxon>Rhodobacterales</taxon>
        <taxon>Paracoccaceae</taxon>
        <taxon>Pseudoroseicyclus</taxon>
    </lineage>
</organism>
<sequence length="172" mass="20317">MRLSNLVSESAMDRADCAVMVNTYDPLRTSLWRMSVEAPDVFTAFLSVHRAMDGGTLKRHRHFLCFVPFGSLKMRFAGLWNVEGVSDRPAEMFDRDLRFRRLHKEWNGPRASDYCHKQKHETRRYFDVTPSPYLDDLTGTIEIDWPDQPRTYIRSLTDYDPAIRAKETRWWP</sequence>
<keyword evidence="2" id="KW-1185">Reference proteome</keyword>
<dbReference type="AlphaFoldDB" id="A0A318SPS1"/>
<comment type="caution">
    <text evidence="1">The sequence shown here is derived from an EMBL/GenBank/DDBJ whole genome shotgun (WGS) entry which is preliminary data.</text>
</comment>
<gene>
    <name evidence="1" type="ORF">DFP88_103231</name>
</gene>